<dbReference type="EMBL" id="BAABWN010000010">
    <property type="protein sequence ID" value="GAA6169128.1"/>
    <property type="molecule type" value="Genomic_DNA"/>
</dbReference>
<dbReference type="InterPro" id="IPR001633">
    <property type="entry name" value="EAL_dom"/>
</dbReference>
<dbReference type="SUPFAM" id="SSF141868">
    <property type="entry name" value="EAL domain-like"/>
    <property type="match status" value="1"/>
</dbReference>
<organism evidence="3 4">
    <name type="scientific">Sessilibacter corallicola</name>
    <dbReference type="NCBI Taxonomy" id="2904075"/>
    <lineage>
        <taxon>Bacteria</taxon>
        <taxon>Pseudomonadati</taxon>
        <taxon>Pseudomonadota</taxon>
        <taxon>Gammaproteobacteria</taxon>
        <taxon>Cellvibrionales</taxon>
        <taxon>Cellvibrionaceae</taxon>
        <taxon>Sessilibacter</taxon>
    </lineage>
</organism>
<gene>
    <name evidence="3" type="ORF">NBRC116591_29390</name>
</gene>
<dbReference type="PROSITE" id="PS50883">
    <property type="entry name" value="EAL"/>
    <property type="match status" value="1"/>
</dbReference>
<dbReference type="PANTHER" id="PTHR33121">
    <property type="entry name" value="CYCLIC DI-GMP PHOSPHODIESTERASE PDEF"/>
    <property type="match status" value="1"/>
</dbReference>
<dbReference type="Pfam" id="PF00990">
    <property type="entry name" value="GGDEF"/>
    <property type="match status" value="1"/>
</dbReference>
<proteinExistence type="predicted"/>
<evidence type="ECO:0000259" key="2">
    <source>
        <dbReference type="PROSITE" id="PS50887"/>
    </source>
</evidence>
<feature type="domain" description="EAL" evidence="1">
    <location>
        <begin position="316"/>
        <end position="572"/>
    </location>
</feature>
<reference evidence="3 4" key="1">
    <citation type="submission" date="2024-04" db="EMBL/GenBank/DDBJ databases">
        <title>Draft genome sequence of Sessilibacter corallicola NBRC 116591.</title>
        <authorList>
            <person name="Miyakawa T."/>
            <person name="Kusuya Y."/>
            <person name="Miura T."/>
        </authorList>
    </citation>
    <scope>NUCLEOTIDE SEQUENCE [LARGE SCALE GENOMIC DNA]</scope>
    <source>
        <strain evidence="3 4">KU-00831-HH</strain>
    </source>
</reference>
<sequence length="580" mass="65886">MNSFFEFSILYSYQNSPCQAEHLIRGFVDKNKDRPPKVNVSTVENSELIHNPLGLTFDLVFISMGESEINRVNELSNRFSETSPRTPIIFLLPHKSYVSTLNNLSHQTATLDDINDDFLADKIYNHSQQHTYLSSTPPSLTIDALTGLGNRRGVFEHLNHAIEHSQLYHSELVLLYINCDNFNVINESLGYRSGDLFLSSFAGLLRSTVAESDYLARVTADEFMIVINSNTDALDIATLISQKILQASRNGVFLSTGEFLEIPCSIGVTLYTPEREHLSAENLMREARIALNSVKNRGGNAFKIFHSDLGRIAARRINLLNKIRNAFQRREFYLNYQPIMDASTDRVRGFEALLRWQLPDGERIPPNEFIPILEETGMIHVLGSWVITQACEDLSRMIQLRVIDNRHWMSVNVSPIQLLDHSFTTRLQQSLSQTQINPSQLHIELTESSLMENSEFTLATLADIKQIGCHLSLDDFGVGYSSMNYLRILPIDTLKIDQSFIRNYEGDQSDKAIIRTMVSLAHNLSKKVVAEGVETKKVANFLKQRRCDYLQGYLYAKPMSFPELVEFTQAKNHAPKAARL</sequence>
<protein>
    <recommendedName>
        <fullName evidence="5">GGDEF-domain containing protein</fullName>
    </recommendedName>
</protein>
<evidence type="ECO:0000259" key="1">
    <source>
        <dbReference type="PROSITE" id="PS50883"/>
    </source>
</evidence>
<dbReference type="Gene3D" id="3.30.70.270">
    <property type="match status" value="1"/>
</dbReference>
<dbReference type="InterPro" id="IPR043128">
    <property type="entry name" value="Rev_trsase/Diguanyl_cyclase"/>
</dbReference>
<dbReference type="InterPro" id="IPR000160">
    <property type="entry name" value="GGDEF_dom"/>
</dbReference>
<dbReference type="Proteomes" id="UP001465153">
    <property type="component" value="Unassembled WGS sequence"/>
</dbReference>
<accession>A0ABQ0ABU2</accession>
<evidence type="ECO:0000313" key="4">
    <source>
        <dbReference type="Proteomes" id="UP001465153"/>
    </source>
</evidence>
<comment type="caution">
    <text evidence="3">The sequence shown here is derived from an EMBL/GenBank/DDBJ whole genome shotgun (WGS) entry which is preliminary data.</text>
</comment>
<name>A0ABQ0ABU2_9GAMM</name>
<evidence type="ECO:0000313" key="3">
    <source>
        <dbReference type="EMBL" id="GAA6169128.1"/>
    </source>
</evidence>
<dbReference type="InterPro" id="IPR035919">
    <property type="entry name" value="EAL_sf"/>
</dbReference>
<evidence type="ECO:0008006" key="5">
    <source>
        <dbReference type="Google" id="ProtNLM"/>
    </source>
</evidence>
<dbReference type="PROSITE" id="PS50887">
    <property type="entry name" value="GGDEF"/>
    <property type="match status" value="1"/>
</dbReference>
<dbReference type="SMART" id="SM00052">
    <property type="entry name" value="EAL"/>
    <property type="match status" value="1"/>
</dbReference>
<dbReference type="SMART" id="SM00267">
    <property type="entry name" value="GGDEF"/>
    <property type="match status" value="1"/>
</dbReference>
<dbReference type="InterPro" id="IPR029787">
    <property type="entry name" value="Nucleotide_cyclase"/>
</dbReference>
<keyword evidence="4" id="KW-1185">Reference proteome</keyword>
<dbReference type="InterPro" id="IPR050706">
    <property type="entry name" value="Cyclic-di-GMP_PDE-like"/>
</dbReference>
<dbReference type="RefSeq" id="WP_353303747.1">
    <property type="nucleotide sequence ID" value="NZ_BAABWN010000010.1"/>
</dbReference>
<dbReference type="PANTHER" id="PTHR33121:SF79">
    <property type="entry name" value="CYCLIC DI-GMP PHOSPHODIESTERASE PDED-RELATED"/>
    <property type="match status" value="1"/>
</dbReference>
<dbReference type="Pfam" id="PF00563">
    <property type="entry name" value="EAL"/>
    <property type="match status" value="1"/>
</dbReference>
<dbReference type="CDD" id="cd01948">
    <property type="entry name" value="EAL"/>
    <property type="match status" value="1"/>
</dbReference>
<dbReference type="Gene3D" id="3.20.20.450">
    <property type="entry name" value="EAL domain"/>
    <property type="match status" value="1"/>
</dbReference>
<dbReference type="CDD" id="cd01949">
    <property type="entry name" value="GGDEF"/>
    <property type="match status" value="1"/>
</dbReference>
<dbReference type="NCBIfam" id="TIGR00254">
    <property type="entry name" value="GGDEF"/>
    <property type="match status" value="1"/>
</dbReference>
<dbReference type="SUPFAM" id="SSF55073">
    <property type="entry name" value="Nucleotide cyclase"/>
    <property type="match status" value="1"/>
</dbReference>
<feature type="domain" description="GGDEF" evidence="2">
    <location>
        <begin position="170"/>
        <end position="307"/>
    </location>
</feature>